<dbReference type="InterPro" id="IPR027478">
    <property type="entry name" value="LdcA_N"/>
</dbReference>
<sequence length="327" mass="36284">MFCRYFKLIIVIVIFPFFAIANNVGKPLALHKGDTVALLASASAVTNKQIQDSINKLHSLGLNVKLGDYVNPIYQDGYFSAKAKYRAEDLNKAFADPDIKAIFEVRGGWGSTQLLPLIDYDQVKKTPKIIIGFSDITSLLLAINKEAGIVTFHGPLGIEPWPKFSRKYMKEILFDSKKVTFKSATHVQTIYPGKATGVLVGGNISNLVALIGTKYEPNWKGKIIFIENIGERNYQIDRMMNQLQLAGVLSKINGFVFGECTRCEKPIKGEQTFKNILKYYLVKDKVPSFMGASFGHGKNNFTLPIGVNAEINADTKTIKMLTSATKS</sequence>
<evidence type="ECO:0000256" key="2">
    <source>
        <dbReference type="ARBA" id="ARBA00022645"/>
    </source>
</evidence>
<dbReference type="Gene3D" id="3.40.50.10740">
    <property type="entry name" value="Class I glutamine amidotransferase-like"/>
    <property type="match status" value="1"/>
</dbReference>
<organism evidence="8 9">
    <name type="scientific">Francisella halioticida</name>
    <dbReference type="NCBI Taxonomy" id="549298"/>
    <lineage>
        <taxon>Bacteria</taxon>
        <taxon>Pseudomonadati</taxon>
        <taxon>Pseudomonadota</taxon>
        <taxon>Gammaproteobacteria</taxon>
        <taxon>Thiotrichales</taxon>
        <taxon>Francisellaceae</taxon>
        <taxon>Francisella</taxon>
    </lineage>
</organism>
<gene>
    <name evidence="8" type="ORF">CDV26_06645</name>
</gene>
<dbReference type="InterPro" id="IPR003507">
    <property type="entry name" value="S66_fam"/>
</dbReference>
<keyword evidence="9" id="KW-1185">Reference proteome</keyword>
<feature type="domain" description="LD-carboxypeptidase N-terminal" evidence="6">
    <location>
        <begin position="36"/>
        <end position="154"/>
    </location>
</feature>
<dbReference type="PIRSF" id="PIRSF028757">
    <property type="entry name" value="LD-carboxypeptidase"/>
    <property type="match status" value="1"/>
</dbReference>
<dbReference type="PANTHER" id="PTHR30237">
    <property type="entry name" value="MURAMOYLTETRAPEPTIDE CARBOXYPEPTIDASE"/>
    <property type="match status" value="1"/>
</dbReference>
<feature type="domain" description="LD-carboxypeptidase C-terminal" evidence="7">
    <location>
        <begin position="196"/>
        <end position="311"/>
    </location>
</feature>
<keyword evidence="5" id="KW-0720">Serine protease</keyword>
<dbReference type="Gene3D" id="3.50.30.60">
    <property type="entry name" value="LD-carboxypeptidase A C-terminal domain-like"/>
    <property type="match status" value="1"/>
</dbReference>
<keyword evidence="2" id="KW-0121">Carboxypeptidase</keyword>
<evidence type="ECO:0000313" key="9">
    <source>
        <dbReference type="Proteomes" id="UP000249910"/>
    </source>
</evidence>
<dbReference type="InterPro" id="IPR027461">
    <property type="entry name" value="Carboxypeptidase_A_C_sf"/>
</dbReference>
<dbReference type="SUPFAM" id="SSF52317">
    <property type="entry name" value="Class I glutamine amidotransferase-like"/>
    <property type="match status" value="1"/>
</dbReference>
<dbReference type="RefSeq" id="WP_088772613.1">
    <property type="nucleotide sequence ID" value="NZ_AP023082.1"/>
</dbReference>
<keyword evidence="4" id="KW-0378">Hydrolase</keyword>
<protein>
    <submittedName>
        <fullName evidence="8">LD-carboxypeptidase</fullName>
    </submittedName>
</protein>
<evidence type="ECO:0000256" key="1">
    <source>
        <dbReference type="ARBA" id="ARBA00010233"/>
    </source>
</evidence>
<dbReference type="InterPro" id="IPR029062">
    <property type="entry name" value="Class_I_gatase-like"/>
</dbReference>
<comment type="similarity">
    <text evidence="1">Belongs to the peptidase S66 family.</text>
</comment>
<dbReference type="EMBL" id="CP022132">
    <property type="protein sequence ID" value="ASG68108.1"/>
    <property type="molecule type" value="Genomic_DNA"/>
</dbReference>
<accession>A0ABM6LZM7</accession>
<reference evidence="8 9" key="1">
    <citation type="submission" date="2017-06" db="EMBL/GenBank/DDBJ databases">
        <title>Complete genome of Francisella halioticida.</title>
        <authorList>
            <person name="Sjodin A."/>
        </authorList>
    </citation>
    <scope>NUCLEOTIDE SEQUENCE [LARGE SCALE GENOMIC DNA]</scope>
    <source>
        <strain evidence="8 9">DSM 23729</strain>
    </source>
</reference>
<proteinExistence type="inferred from homology"/>
<dbReference type="SUPFAM" id="SSF141986">
    <property type="entry name" value="LD-carboxypeptidase A C-terminal domain-like"/>
    <property type="match status" value="1"/>
</dbReference>
<name>A0ABM6LZM7_9GAMM</name>
<dbReference type="InterPro" id="IPR040921">
    <property type="entry name" value="Peptidase_S66C"/>
</dbReference>
<evidence type="ECO:0000259" key="7">
    <source>
        <dbReference type="Pfam" id="PF17676"/>
    </source>
</evidence>
<dbReference type="Pfam" id="PF17676">
    <property type="entry name" value="Peptidase_S66C"/>
    <property type="match status" value="1"/>
</dbReference>
<evidence type="ECO:0000313" key="8">
    <source>
        <dbReference type="EMBL" id="ASG68108.1"/>
    </source>
</evidence>
<dbReference type="CDD" id="cd07025">
    <property type="entry name" value="Peptidase_S66"/>
    <property type="match status" value="1"/>
</dbReference>
<dbReference type="PANTHER" id="PTHR30237:SF2">
    <property type="entry name" value="MUREIN TETRAPEPTIDE CARBOXYPEPTIDASE"/>
    <property type="match status" value="1"/>
</dbReference>
<evidence type="ECO:0000256" key="5">
    <source>
        <dbReference type="ARBA" id="ARBA00022825"/>
    </source>
</evidence>
<evidence type="ECO:0000259" key="6">
    <source>
        <dbReference type="Pfam" id="PF02016"/>
    </source>
</evidence>
<keyword evidence="3" id="KW-0645">Protease</keyword>
<dbReference type="Pfam" id="PF02016">
    <property type="entry name" value="Peptidase_S66"/>
    <property type="match status" value="1"/>
</dbReference>
<evidence type="ECO:0000256" key="3">
    <source>
        <dbReference type="ARBA" id="ARBA00022670"/>
    </source>
</evidence>
<dbReference type="InterPro" id="IPR040449">
    <property type="entry name" value="Peptidase_S66_N"/>
</dbReference>
<evidence type="ECO:0000256" key="4">
    <source>
        <dbReference type="ARBA" id="ARBA00022801"/>
    </source>
</evidence>
<dbReference type="Proteomes" id="UP000249910">
    <property type="component" value="Chromosome"/>
</dbReference>